<accession>A0ACB8AE06</accession>
<evidence type="ECO:0000313" key="2">
    <source>
        <dbReference type="Proteomes" id="UP000790377"/>
    </source>
</evidence>
<name>A0ACB8AE06_9AGAM</name>
<organism evidence="1 2">
    <name type="scientific">Hygrophoropsis aurantiaca</name>
    <dbReference type="NCBI Taxonomy" id="72124"/>
    <lineage>
        <taxon>Eukaryota</taxon>
        <taxon>Fungi</taxon>
        <taxon>Dikarya</taxon>
        <taxon>Basidiomycota</taxon>
        <taxon>Agaricomycotina</taxon>
        <taxon>Agaricomycetes</taxon>
        <taxon>Agaricomycetidae</taxon>
        <taxon>Boletales</taxon>
        <taxon>Coniophorineae</taxon>
        <taxon>Hygrophoropsidaceae</taxon>
        <taxon>Hygrophoropsis</taxon>
    </lineage>
</organism>
<comment type="caution">
    <text evidence="1">The sequence shown here is derived from an EMBL/GenBank/DDBJ whole genome shotgun (WGS) entry which is preliminary data.</text>
</comment>
<protein>
    <submittedName>
        <fullName evidence="1">Uncharacterized protein</fullName>
    </submittedName>
</protein>
<proteinExistence type="predicted"/>
<evidence type="ECO:0000313" key="1">
    <source>
        <dbReference type="EMBL" id="KAH7910967.1"/>
    </source>
</evidence>
<gene>
    <name evidence="1" type="ORF">BJ138DRAFT_1113619</name>
</gene>
<reference evidence="1" key="1">
    <citation type="journal article" date="2021" name="New Phytol.">
        <title>Evolutionary innovations through gain and loss of genes in the ectomycorrhizal Boletales.</title>
        <authorList>
            <person name="Wu G."/>
            <person name="Miyauchi S."/>
            <person name="Morin E."/>
            <person name="Kuo A."/>
            <person name="Drula E."/>
            <person name="Varga T."/>
            <person name="Kohler A."/>
            <person name="Feng B."/>
            <person name="Cao Y."/>
            <person name="Lipzen A."/>
            <person name="Daum C."/>
            <person name="Hundley H."/>
            <person name="Pangilinan J."/>
            <person name="Johnson J."/>
            <person name="Barry K."/>
            <person name="LaButti K."/>
            <person name="Ng V."/>
            <person name="Ahrendt S."/>
            <person name="Min B."/>
            <person name="Choi I.G."/>
            <person name="Park H."/>
            <person name="Plett J.M."/>
            <person name="Magnuson J."/>
            <person name="Spatafora J.W."/>
            <person name="Nagy L.G."/>
            <person name="Henrissat B."/>
            <person name="Grigoriev I.V."/>
            <person name="Yang Z.L."/>
            <person name="Xu J."/>
            <person name="Martin F.M."/>
        </authorList>
    </citation>
    <scope>NUCLEOTIDE SEQUENCE</scope>
    <source>
        <strain evidence="1">ATCC 28755</strain>
    </source>
</reference>
<sequence length="886" mass="98928">MSFQTLLAYICFASVSKPSTSDPEKGSNIISLTPDTHLDVSRRVNPDRDENLDSEAADPGAESATRSGNLDNEDIANDDRFRRRSSTQSSDSGSDSSSWTLWWTKIMAFVFPPKDYDIESYIPHYRYTPIISGIVIPFSILLEIPGLTVHWYIRTQNNTIIDNVPNPPLLDVGLAFSMACAVLANVSLIVRFLERRVKTATIFCTVFLTIHDVVNIVCVTVFGVEHRFDDGFTYGESFWMTVCSTIASTLTNVTLIMDLIRTPDFEKSGSGLTRKQRSLVIIIIVLFIYIALGSLVNSLIMQLSFIDALFFTVISIETIGFGDIVPLSTGARIFVCIYSTLGIVNIAVVVGMFRETVMEGLEIGYRKRLRAIHQKRRTARQKKRIEGRWRDAIEWRLRERHAPLWVQETKKEQIESKTVEVWRKVKARLALMANAIPTPAFASGVIQGPHGMQLNLGALRRSQLEAAALEAGVPLDTLLPPEFYYQRNESESESDLHPETSLPAWFVTNPVYHEERIMPESISRIGTMAAMLTKFALVFLESTGPLPTGKSIRDPPQDHSPANDTATGEGGPSSTDDLGTEYHALVAQSEKKAFHIRAIMAWTLFIIFWTVGSAIFMKTEGWTYGISLYFCFIAFTTIGYGDYAPKTPAGRSIFVVWALIGVGTMTILISIVSEAYSSRYKSMFRRGPLDKAIEQYRKRVNEEYVEKAQQSMQVRFQPQESEPDSQVGEILAHAGQMASLQELPARDESTVDLTQAAAQAQRTLDALPQHVLSEARALQQYLRYLGDGSGSSTTSEGEQYVDTKLKDLLDDVVKTEEMKESTKIDILHDADSRRTLFALSVEKSLKELMNVAERALAAVNERNRVIAELRAERGGDSDSSDSGQDT</sequence>
<dbReference type="EMBL" id="MU267694">
    <property type="protein sequence ID" value="KAH7910967.1"/>
    <property type="molecule type" value="Genomic_DNA"/>
</dbReference>
<keyword evidence="2" id="KW-1185">Reference proteome</keyword>
<dbReference type="Proteomes" id="UP000790377">
    <property type="component" value="Unassembled WGS sequence"/>
</dbReference>